<dbReference type="SUPFAM" id="SSF52540">
    <property type="entry name" value="P-loop containing nucleoside triphosphate hydrolases"/>
    <property type="match status" value="2"/>
</dbReference>
<dbReference type="PROSITE" id="PS00211">
    <property type="entry name" value="ABC_TRANSPORTER_1"/>
    <property type="match status" value="1"/>
</dbReference>
<comment type="subcellular location">
    <subcellularLocation>
        <location evidence="1">Cell inner membrane</location>
    </subcellularLocation>
</comment>
<evidence type="ECO:0000256" key="4">
    <source>
        <dbReference type="ARBA" id="ARBA00022741"/>
    </source>
</evidence>
<comment type="caution">
    <text evidence="8">The sequence shown here is derived from an EMBL/GenBank/DDBJ whole genome shotgun (WGS) entry which is preliminary data.</text>
</comment>
<evidence type="ECO:0000256" key="3">
    <source>
        <dbReference type="ARBA" id="ARBA00022737"/>
    </source>
</evidence>
<dbReference type="GO" id="GO:0005524">
    <property type="term" value="F:ATP binding"/>
    <property type="evidence" value="ECO:0007669"/>
    <property type="project" value="UniProtKB-KW"/>
</dbReference>
<dbReference type="Proteomes" id="UP000004386">
    <property type="component" value="Unassembled WGS sequence"/>
</dbReference>
<organism evidence="8 9">
    <name type="scientific">Brucella intermedia LMG 3301</name>
    <dbReference type="NCBI Taxonomy" id="641118"/>
    <lineage>
        <taxon>Bacteria</taxon>
        <taxon>Pseudomonadati</taxon>
        <taxon>Pseudomonadota</taxon>
        <taxon>Alphaproteobacteria</taxon>
        <taxon>Hyphomicrobiales</taxon>
        <taxon>Brucellaceae</taxon>
        <taxon>Brucella/Ochrobactrum group</taxon>
        <taxon>Brucella</taxon>
    </lineage>
</organism>
<sequence length="535" mass="57271">MCSTNPWLAMSSLLTLQGVSFVTADGRTLFESVNFSVTAGRIGLVGRNGVGKSTLLRIMSGILLPTNGSVTATGSIGMLRQNIGGGDAETLAGLFVARTGFDILARVEQGVASESDLDEADWLLPQRFTDALQGLGLPDMTPDTPLSALSGGQQTRAALAALIFHKPDLILLDEPTNNLDRAGRLAVADLLTAWRGAAVVVSHDRELLQSLDMIAELSPDGLRLYGGNWDFYQGKRAEERETAARDLATARREVRQVERKAQAAAERQARSDARGHKSRADAGMSKLLLDAREDRAQQSKGRGAALAERQSSRASEQLREAEAKVERVKPMHFDVAGAVPPSGRVMLDMQNVSGGPRADRPVICNLSLKIVGAERVVVSGPNGAGKTSLLRLMTGELQPVAGTVIRPARTAMFDQQMSLMDRGQTLYENYRRLNPGSNDNEARAALARFSFRGEGASRFAGGLSGGELLRAALACVLGGTELPELLILDEPTNHLDLDSIEALETALNAYEGALIVVSHDQAFLDAIGTKRVIEL</sequence>
<dbReference type="FunFam" id="3.40.50.300:FF:001320">
    <property type="entry name" value="Heme ABC transporter ATP-binding protein"/>
    <property type="match status" value="1"/>
</dbReference>
<dbReference type="InterPro" id="IPR017871">
    <property type="entry name" value="ABC_transporter-like_CS"/>
</dbReference>
<dbReference type="Pfam" id="PF00005">
    <property type="entry name" value="ABC_tran"/>
    <property type="match status" value="2"/>
</dbReference>
<feature type="region of interest" description="Disordered" evidence="6">
    <location>
        <begin position="251"/>
        <end position="281"/>
    </location>
</feature>
<dbReference type="InterPro" id="IPR050611">
    <property type="entry name" value="ABCF"/>
</dbReference>
<keyword evidence="5 8" id="KW-0067">ATP-binding</keyword>
<dbReference type="HOGENOM" id="CLU_000604_36_0_5"/>
<evidence type="ECO:0000259" key="7">
    <source>
        <dbReference type="PROSITE" id="PS50893"/>
    </source>
</evidence>
<dbReference type="InterPro" id="IPR027417">
    <property type="entry name" value="P-loop_NTPase"/>
</dbReference>
<dbReference type="PANTHER" id="PTHR19211:SF6">
    <property type="entry name" value="BLL7188 PROTEIN"/>
    <property type="match status" value="1"/>
</dbReference>
<comment type="similarity">
    <text evidence="2">Belongs to the ABC transporter superfamily.</text>
</comment>
<dbReference type="Gene3D" id="3.40.50.300">
    <property type="entry name" value="P-loop containing nucleotide triphosphate hydrolases"/>
    <property type="match status" value="2"/>
</dbReference>
<dbReference type="AlphaFoldDB" id="C4WJU8"/>
<feature type="domain" description="ABC transporter" evidence="7">
    <location>
        <begin position="347"/>
        <end position="535"/>
    </location>
</feature>
<dbReference type="CDD" id="cd03221">
    <property type="entry name" value="ABCF_EF-3"/>
    <property type="match status" value="2"/>
</dbReference>
<keyword evidence="4" id="KW-0547">Nucleotide-binding</keyword>
<evidence type="ECO:0000313" key="9">
    <source>
        <dbReference type="Proteomes" id="UP000004386"/>
    </source>
</evidence>
<gene>
    <name evidence="8" type="ORF">OINT_1002327</name>
</gene>
<name>C4WJU8_9HYPH</name>
<evidence type="ECO:0000256" key="5">
    <source>
        <dbReference type="ARBA" id="ARBA00022840"/>
    </source>
</evidence>
<dbReference type="PANTHER" id="PTHR19211">
    <property type="entry name" value="ATP-BINDING TRANSPORT PROTEIN-RELATED"/>
    <property type="match status" value="1"/>
</dbReference>
<dbReference type="GO" id="GO:0005886">
    <property type="term" value="C:plasma membrane"/>
    <property type="evidence" value="ECO:0007669"/>
    <property type="project" value="UniProtKB-SubCell"/>
</dbReference>
<dbReference type="PROSITE" id="PS50893">
    <property type="entry name" value="ABC_TRANSPORTER_2"/>
    <property type="match status" value="2"/>
</dbReference>
<evidence type="ECO:0000256" key="6">
    <source>
        <dbReference type="SAM" id="MobiDB-lite"/>
    </source>
</evidence>
<dbReference type="EMBL" id="ACQA01000001">
    <property type="protein sequence ID" value="EEQ96858.1"/>
    <property type="molecule type" value="Genomic_DNA"/>
</dbReference>
<proteinExistence type="inferred from homology"/>
<feature type="compositionally biased region" description="Basic and acidic residues" evidence="6">
    <location>
        <begin position="251"/>
        <end position="280"/>
    </location>
</feature>
<reference evidence="8 9" key="1">
    <citation type="submission" date="2009-05" db="EMBL/GenBank/DDBJ databases">
        <authorList>
            <person name="Setubal J.C."/>
            <person name="Boyle S."/>
            <person name="Crasta O.R."/>
            <person name="Gillespie J.J."/>
            <person name="Kenyon R.W."/>
            <person name="Lu J."/>
            <person name="Mane S."/>
            <person name="Nagrani S."/>
            <person name="Shallom J.M."/>
            <person name="Shallom S."/>
            <person name="Shukla M."/>
            <person name="Snyder E.E."/>
            <person name="Sobral B.W."/>
            <person name="Wattam A.R."/>
            <person name="Will R."/>
            <person name="Williams K."/>
            <person name="Yoo H."/>
            <person name="Munk C."/>
            <person name="Tapia R."/>
            <person name="Green L."/>
            <person name="Rogers Y."/>
            <person name="Detter J.C."/>
            <person name="Bruce D."/>
            <person name="Brettin T.S."/>
            <person name="Tsolis R."/>
        </authorList>
    </citation>
    <scope>NUCLEOTIDE SEQUENCE [LARGE SCALE GENOMIC DNA]</scope>
    <source>
        <strain evidence="8 9">LMG 3301</strain>
    </source>
</reference>
<dbReference type="SMART" id="SM00382">
    <property type="entry name" value="AAA"/>
    <property type="match status" value="2"/>
</dbReference>
<dbReference type="InterPro" id="IPR003439">
    <property type="entry name" value="ABC_transporter-like_ATP-bd"/>
</dbReference>
<protein>
    <submittedName>
        <fullName evidence="8">Tylosin resistance ATP-binding protein tlrC</fullName>
    </submittedName>
</protein>
<evidence type="ECO:0000313" key="8">
    <source>
        <dbReference type="EMBL" id="EEQ96858.1"/>
    </source>
</evidence>
<evidence type="ECO:0000256" key="1">
    <source>
        <dbReference type="ARBA" id="ARBA00004533"/>
    </source>
</evidence>
<feature type="domain" description="ABC transporter" evidence="7">
    <location>
        <begin position="14"/>
        <end position="244"/>
    </location>
</feature>
<dbReference type="InterPro" id="IPR003593">
    <property type="entry name" value="AAA+_ATPase"/>
</dbReference>
<dbReference type="GO" id="GO:0016887">
    <property type="term" value="F:ATP hydrolysis activity"/>
    <property type="evidence" value="ECO:0007669"/>
    <property type="project" value="InterPro"/>
</dbReference>
<keyword evidence="3" id="KW-0677">Repeat</keyword>
<evidence type="ECO:0000256" key="2">
    <source>
        <dbReference type="ARBA" id="ARBA00005417"/>
    </source>
</evidence>
<accession>C4WJU8</accession>
<feature type="region of interest" description="Disordered" evidence="6">
    <location>
        <begin position="294"/>
        <end position="323"/>
    </location>
</feature>